<dbReference type="InParanoid" id="G1NLR7"/>
<dbReference type="SMART" id="SM01265">
    <property type="entry name" value="Mab-21"/>
    <property type="match status" value="1"/>
</dbReference>
<dbReference type="PRINTS" id="PR02107">
    <property type="entry name" value="INOS145TPRIP"/>
</dbReference>
<dbReference type="Gene3D" id="1.10.1410.40">
    <property type="match status" value="1"/>
</dbReference>
<keyword evidence="3" id="KW-0812">Transmembrane</keyword>
<keyword evidence="6" id="KW-0472">Membrane</keyword>
<keyword evidence="9" id="KW-1185">Reference proteome</keyword>
<dbReference type="Ensembl" id="ENSMGAT00000015415.3">
    <property type="protein sequence ID" value="ENSMGAP00000014479.3"/>
    <property type="gene ID" value="ENSMGAG00000013703.3"/>
</dbReference>
<comment type="subcellular location">
    <subcellularLocation>
        <location evidence="1">Membrane</location>
        <topology evidence="1">Single-pass type I membrane protein</topology>
    </subcellularLocation>
</comment>
<evidence type="ECO:0000259" key="7">
    <source>
        <dbReference type="Pfam" id="PF20266"/>
    </source>
</evidence>
<evidence type="ECO:0000313" key="8">
    <source>
        <dbReference type="Ensembl" id="ENSMGAP00000014479.3"/>
    </source>
</evidence>
<dbReference type="AlphaFoldDB" id="G1NLR7"/>
<dbReference type="Bgee" id="ENSMGAG00000013703">
    <property type="expression patterns" value="Expressed in gonad"/>
</dbReference>
<evidence type="ECO:0000313" key="9">
    <source>
        <dbReference type="Proteomes" id="UP000001645"/>
    </source>
</evidence>
<feature type="domain" description="Mab-21-like HhH/H2TH-like" evidence="7">
    <location>
        <begin position="163"/>
        <end position="215"/>
    </location>
</feature>
<keyword evidence="4" id="KW-0732">Signal</keyword>
<name>G1NLR7_MELGA</name>
<reference evidence="8" key="3">
    <citation type="submission" date="2025-09" db="UniProtKB">
        <authorList>
            <consortium name="Ensembl"/>
        </authorList>
    </citation>
    <scope>IDENTIFICATION</scope>
</reference>
<protein>
    <recommendedName>
        <fullName evidence="7">Mab-21-like HhH/H2TH-like domain-containing protein</fullName>
    </recommendedName>
</protein>
<keyword evidence="5" id="KW-1133">Transmembrane helix</keyword>
<reference evidence="8 9" key="1">
    <citation type="journal article" date="2010" name="PLoS Biol.">
        <title>Multi-platform next-generation sequencing of the domestic turkey (Meleagris gallopavo): genome assembly and analysis.</title>
        <authorList>
            <person name="Dalloul R.A."/>
            <person name="Long J.A."/>
            <person name="Zimin A.V."/>
            <person name="Aslam L."/>
            <person name="Beal K."/>
            <person name="Blomberg L.A."/>
            <person name="Bouffard P."/>
            <person name="Burt D.W."/>
            <person name="Crasta O."/>
            <person name="Crooijmans R.P."/>
            <person name="Cooper K."/>
            <person name="Coulombe R.A."/>
            <person name="De S."/>
            <person name="Delany M.E."/>
            <person name="Dodgson J.B."/>
            <person name="Dong J.J."/>
            <person name="Evans C."/>
            <person name="Frederickson K.M."/>
            <person name="Flicek P."/>
            <person name="Florea L."/>
            <person name="Folkerts O."/>
            <person name="Groenen M.A."/>
            <person name="Harkins T.T."/>
            <person name="Herrero J."/>
            <person name="Hoffmann S."/>
            <person name="Megens H.J."/>
            <person name="Jiang A."/>
            <person name="de Jong P."/>
            <person name="Kaiser P."/>
            <person name="Kim H."/>
            <person name="Kim K.W."/>
            <person name="Kim S."/>
            <person name="Langenberger D."/>
            <person name="Lee M.K."/>
            <person name="Lee T."/>
            <person name="Mane S."/>
            <person name="Marcais G."/>
            <person name="Marz M."/>
            <person name="McElroy A.P."/>
            <person name="Modise T."/>
            <person name="Nefedov M."/>
            <person name="Notredame C."/>
            <person name="Paton I.R."/>
            <person name="Payne W.S."/>
            <person name="Pertea G."/>
            <person name="Prickett D."/>
            <person name="Puiu D."/>
            <person name="Qioa D."/>
            <person name="Raineri E."/>
            <person name="Ruffier M."/>
            <person name="Salzberg S.L."/>
            <person name="Schatz M.C."/>
            <person name="Scheuring C."/>
            <person name="Schmidt C.J."/>
            <person name="Schroeder S."/>
            <person name="Searle S.M."/>
            <person name="Smith E.J."/>
            <person name="Smith J."/>
            <person name="Sonstegard T.S."/>
            <person name="Stadler P.F."/>
            <person name="Tafer H."/>
            <person name="Tu Z.J."/>
            <person name="Van Tassell C.P."/>
            <person name="Vilella A.J."/>
            <person name="Williams K.P."/>
            <person name="Yorke J.A."/>
            <person name="Zhang L."/>
            <person name="Zhang H.B."/>
            <person name="Zhang X."/>
            <person name="Zhang Y."/>
            <person name="Reed K.M."/>
        </authorList>
    </citation>
    <scope>NUCLEOTIDE SEQUENCE [LARGE SCALE GENOMIC DNA]</scope>
</reference>
<proteinExistence type="inferred from homology"/>
<reference evidence="8" key="2">
    <citation type="submission" date="2025-08" db="UniProtKB">
        <authorList>
            <consortium name="Ensembl"/>
        </authorList>
    </citation>
    <scope>IDENTIFICATION</scope>
</reference>
<dbReference type="PANTHER" id="PTHR10656:SF40">
    <property type="entry name" value="INOSITOL 1,4,5-TRISPHOSPHATE RECEPTOR-INTERACTING PROTEIN-LIKE 1"/>
    <property type="match status" value="1"/>
</dbReference>
<dbReference type="PANTHER" id="PTHR10656">
    <property type="entry name" value="CELL FATE DETERMINING PROTEIN MAB21-RELATED"/>
    <property type="match status" value="1"/>
</dbReference>
<dbReference type="InterPro" id="IPR046906">
    <property type="entry name" value="Mab-21_HhH/H2TH-like"/>
</dbReference>
<sequence length="273" mass="31289">MCMREKELGDVLCFLHYPVEDLIQNQDPSLLLTLCTGFYLDVQRTATWFKVQLAMIWKATLQAHAYNLKVLPSNRSCKLQLTNTSSGEKILVELLFGVQQGNSDIFLTSQNTEVGFTPSTTWLQSCAVAEKKYFQYLTRNAGQNSSLLSCMRLLAYTMVGMGFSTSVLKTLVFHLVNIIPLGNWHRRHFLSRLESIMRYLYFCLKDKRLVHFFLGNQMMPDEIILPHAFRTASPLNLFQHLENPDAQSVALRDFKVLKDRLLRLLLFGPLASA</sequence>
<organism evidence="8 9">
    <name type="scientific">Meleagris gallopavo</name>
    <name type="common">Wild turkey</name>
    <dbReference type="NCBI Taxonomy" id="9103"/>
    <lineage>
        <taxon>Eukaryota</taxon>
        <taxon>Metazoa</taxon>
        <taxon>Chordata</taxon>
        <taxon>Craniata</taxon>
        <taxon>Vertebrata</taxon>
        <taxon>Euteleostomi</taxon>
        <taxon>Archelosauria</taxon>
        <taxon>Archosauria</taxon>
        <taxon>Dinosauria</taxon>
        <taxon>Saurischia</taxon>
        <taxon>Theropoda</taxon>
        <taxon>Coelurosauria</taxon>
        <taxon>Aves</taxon>
        <taxon>Neognathae</taxon>
        <taxon>Galloanserae</taxon>
        <taxon>Galliformes</taxon>
        <taxon>Phasianidae</taxon>
        <taxon>Meleagridinae</taxon>
        <taxon>Meleagris</taxon>
    </lineage>
</organism>
<evidence type="ECO:0000256" key="4">
    <source>
        <dbReference type="ARBA" id="ARBA00022729"/>
    </source>
</evidence>
<dbReference type="Pfam" id="PF20266">
    <property type="entry name" value="Mab-21_C"/>
    <property type="match status" value="1"/>
</dbReference>
<evidence type="ECO:0000256" key="6">
    <source>
        <dbReference type="ARBA" id="ARBA00023136"/>
    </source>
</evidence>
<dbReference type="InterPro" id="IPR026250">
    <property type="entry name" value="ITPRIP-like"/>
</dbReference>
<evidence type="ECO:0000256" key="1">
    <source>
        <dbReference type="ARBA" id="ARBA00004479"/>
    </source>
</evidence>
<evidence type="ECO:0000256" key="5">
    <source>
        <dbReference type="ARBA" id="ARBA00022989"/>
    </source>
</evidence>
<accession>G1NLR7</accession>
<dbReference type="InterPro" id="IPR024810">
    <property type="entry name" value="MAB21L/cGLR"/>
</dbReference>
<comment type="similarity">
    <text evidence="2">Belongs to the ITPRIP family.</text>
</comment>
<evidence type="ECO:0000256" key="2">
    <source>
        <dbReference type="ARBA" id="ARBA00005554"/>
    </source>
</evidence>
<dbReference type="Proteomes" id="UP000001645">
    <property type="component" value="Chromosome 5"/>
</dbReference>
<dbReference type="GeneTree" id="ENSGT01050000244827"/>
<evidence type="ECO:0000256" key="3">
    <source>
        <dbReference type="ARBA" id="ARBA00022692"/>
    </source>
</evidence>
<dbReference type="GO" id="GO:0016020">
    <property type="term" value="C:membrane"/>
    <property type="evidence" value="ECO:0007669"/>
    <property type="project" value="UniProtKB-SubCell"/>
</dbReference>